<dbReference type="SMART" id="SM00953">
    <property type="entry name" value="RES"/>
    <property type="match status" value="1"/>
</dbReference>
<accession>A0A2P8PW35</accession>
<keyword evidence="3" id="KW-1185">Reference proteome</keyword>
<name>A0A2P8PW35_9ACTN</name>
<dbReference type="AlphaFoldDB" id="A0A2P8PW35"/>
<protein>
    <submittedName>
        <fullName evidence="2">RES domain-containing protein</fullName>
    </submittedName>
</protein>
<dbReference type="InterPro" id="IPR014914">
    <property type="entry name" value="RES_dom"/>
</dbReference>
<dbReference type="OrthoDB" id="4258344at2"/>
<sequence length="231" mass="25644">MPRGAQLPEKGLAKARPATWKAGTVLYRVHHAKWDPDAFNPEPQDPHFGGYRFGPTRKDSYSTLFAAPLQATALNETLVRGLSFAGLDDAGRRLLPRKEVEGRLLSQVELTRDVRLVSLMSAPDMAAVAQTDMWLSSSDATEYAFTRRWGDWLRSEADWADGFVWRSRFDSPRTALVLFGSPEGSDLVGPTGHPSAPLDDKPGIRRVNRLLARYRAVIAPPSDDDPVMTRS</sequence>
<dbReference type="Proteomes" id="UP000240429">
    <property type="component" value="Unassembled WGS sequence"/>
</dbReference>
<comment type="caution">
    <text evidence="2">The sequence shown here is derived from an EMBL/GenBank/DDBJ whole genome shotgun (WGS) entry which is preliminary data.</text>
</comment>
<proteinExistence type="predicted"/>
<reference evidence="2 3" key="1">
    <citation type="submission" date="2018-03" db="EMBL/GenBank/DDBJ databases">
        <title>Streptomyces dioscori sp. nov., a novel endophytic actinobacterium isolated from bulbil of Dioscorea bulbifera L.</title>
        <authorList>
            <person name="Zhikuan W."/>
        </authorList>
    </citation>
    <scope>NUCLEOTIDE SEQUENCE [LARGE SCALE GENOMIC DNA]</scope>
    <source>
        <strain evidence="2 3">A217</strain>
    </source>
</reference>
<dbReference type="EMBL" id="PYBJ01000031">
    <property type="protein sequence ID" value="PSM38208.1"/>
    <property type="molecule type" value="Genomic_DNA"/>
</dbReference>
<feature type="domain" description="RES" evidence="1">
    <location>
        <begin position="39"/>
        <end position="191"/>
    </location>
</feature>
<evidence type="ECO:0000259" key="1">
    <source>
        <dbReference type="SMART" id="SM00953"/>
    </source>
</evidence>
<gene>
    <name evidence="2" type="ORF">C6Y14_38380</name>
</gene>
<evidence type="ECO:0000313" key="2">
    <source>
        <dbReference type="EMBL" id="PSM38208.1"/>
    </source>
</evidence>
<dbReference type="RefSeq" id="WP_107021539.1">
    <property type="nucleotide sequence ID" value="NZ_KZ679057.1"/>
</dbReference>
<dbReference type="Pfam" id="PF08808">
    <property type="entry name" value="RES"/>
    <property type="match status" value="1"/>
</dbReference>
<organism evidence="2 3">
    <name type="scientific">Streptomyces dioscori</name>
    <dbReference type="NCBI Taxonomy" id="2109333"/>
    <lineage>
        <taxon>Bacteria</taxon>
        <taxon>Bacillati</taxon>
        <taxon>Actinomycetota</taxon>
        <taxon>Actinomycetes</taxon>
        <taxon>Kitasatosporales</taxon>
        <taxon>Streptomycetaceae</taxon>
        <taxon>Streptomyces</taxon>
        <taxon>Streptomyces aurantiacus group</taxon>
    </lineage>
</organism>
<evidence type="ECO:0000313" key="3">
    <source>
        <dbReference type="Proteomes" id="UP000240429"/>
    </source>
</evidence>